<dbReference type="EMBL" id="CAKKTJ010000181">
    <property type="protein sequence ID" value="CAH0477677.1"/>
    <property type="molecule type" value="Genomic_DNA"/>
</dbReference>
<evidence type="ECO:0000313" key="4">
    <source>
        <dbReference type="Proteomes" id="UP001160483"/>
    </source>
</evidence>
<feature type="domain" description="J" evidence="2">
    <location>
        <begin position="9"/>
        <end position="83"/>
    </location>
</feature>
<dbReference type="InterPro" id="IPR036869">
    <property type="entry name" value="J_dom_sf"/>
</dbReference>
<dbReference type="SUPFAM" id="SSF46565">
    <property type="entry name" value="Chaperone J-domain"/>
    <property type="match status" value="1"/>
</dbReference>
<protein>
    <recommendedName>
        <fullName evidence="2">J domain-containing protein</fullName>
    </recommendedName>
</protein>
<dbReference type="SMART" id="SM00271">
    <property type="entry name" value="DnaJ"/>
    <property type="match status" value="1"/>
</dbReference>
<keyword evidence="1" id="KW-1133">Transmembrane helix</keyword>
<dbReference type="Proteomes" id="UP001160483">
    <property type="component" value="Unassembled WGS sequence"/>
</dbReference>
<comment type="caution">
    <text evidence="3">The sequence shown here is derived from an EMBL/GenBank/DDBJ whole genome shotgun (WGS) entry which is preliminary data.</text>
</comment>
<dbReference type="CDD" id="cd06257">
    <property type="entry name" value="DnaJ"/>
    <property type="match status" value="1"/>
</dbReference>
<keyword evidence="1" id="KW-0472">Membrane</keyword>
<dbReference type="Pfam" id="PF00226">
    <property type="entry name" value="DnaJ"/>
    <property type="match status" value="1"/>
</dbReference>
<keyword evidence="1" id="KW-0812">Transmembrane</keyword>
<evidence type="ECO:0000256" key="1">
    <source>
        <dbReference type="SAM" id="Phobius"/>
    </source>
</evidence>
<reference evidence="3" key="1">
    <citation type="submission" date="2021-11" db="EMBL/GenBank/DDBJ databases">
        <authorList>
            <person name="Islam A."/>
            <person name="Islam S."/>
            <person name="Flora M.S."/>
            <person name="Rahman M."/>
            <person name="Ziaur R.M."/>
            <person name="Epstein J.H."/>
            <person name="Hassan M."/>
            <person name="Klassen M."/>
            <person name="Woodard K."/>
            <person name="Webb A."/>
            <person name="Webby R.J."/>
            <person name="El Zowalaty M.E."/>
        </authorList>
    </citation>
    <scope>NUCLEOTIDE SEQUENCE</scope>
    <source>
        <strain evidence="3">Pbs3</strain>
    </source>
</reference>
<dbReference type="AlphaFoldDB" id="A0AAU9L453"/>
<feature type="transmembrane region" description="Helical" evidence="1">
    <location>
        <begin position="168"/>
        <end position="188"/>
    </location>
</feature>
<dbReference type="InterPro" id="IPR050817">
    <property type="entry name" value="DjlA_DnaK_co-chaperone"/>
</dbReference>
<dbReference type="PROSITE" id="PS50076">
    <property type="entry name" value="DNAJ_2"/>
    <property type="match status" value="1"/>
</dbReference>
<evidence type="ECO:0000313" key="3">
    <source>
        <dbReference type="EMBL" id="CAH0477677.1"/>
    </source>
</evidence>
<proteinExistence type="predicted"/>
<sequence length="300" mass="34527">MDKKHLQPNYYDILGVDRSASTEDIKAAYRKLVLKHHPDRNHVQTKSSSVRQKDEKDAEIVHINAAYDLLSDDSNRVKYDMEMFGVSAIPNYNDHGIKETGSYKPMSSQDVHEMLGGLNTYERFTTAQFHRHRSHIAPSAIGRRATNLMERKRFRAANSKLPTQSVSLAWLAFPIALMALWGVNLNYVSSKRLSHVMELLRYMVVLFKFELDSQHLHEFLQCSRSLAILLLCSHLNFDIDVNVKNSCSERIRNAMWDDGLNDDSFGQKCIENVQIVYIDVGIVNYKTVYLSKRSRDSVKN</sequence>
<gene>
    <name evidence="3" type="ORF">PBS003_LOCUS4417</name>
</gene>
<organism evidence="3 4">
    <name type="scientific">Peronospora belbahrii</name>
    <dbReference type="NCBI Taxonomy" id="622444"/>
    <lineage>
        <taxon>Eukaryota</taxon>
        <taxon>Sar</taxon>
        <taxon>Stramenopiles</taxon>
        <taxon>Oomycota</taxon>
        <taxon>Peronosporomycetes</taxon>
        <taxon>Peronosporales</taxon>
        <taxon>Peronosporaceae</taxon>
        <taxon>Peronospora</taxon>
    </lineage>
</organism>
<dbReference type="PANTHER" id="PTHR24074">
    <property type="entry name" value="CO-CHAPERONE PROTEIN DJLA"/>
    <property type="match status" value="1"/>
</dbReference>
<accession>A0AAU9L453</accession>
<dbReference type="Gene3D" id="1.10.287.110">
    <property type="entry name" value="DnaJ domain"/>
    <property type="match status" value="1"/>
</dbReference>
<name>A0AAU9L453_9STRA</name>
<dbReference type="InterPro" id="IPR001623">
    <property type="entry name" value="DnaJ_domain"/>
</dbReference>
<evidence type="ECO:0000259" key="2">
    <source>
        <dbReference type="PROSITE" id="PS50076"/>
    </source>
</evidence>
<dbReference type="PRINTS" id="PR00625">
    <property type="entry name" value="JDOMAIN"/>
</dbReference>